<evidence type="ECO:0000313" key="2">
    <source>
        <dbReference type="Proteomes" id="UP000824782"/>
    </source>
</evidence>
<sequence>MQAGIMEMELCPYCGSCSSGLESPDSVPGIGLSVSTEGALCTDSLFTVSADWTPVSHSDHVLPLPRGFILPWSGGSTSNNTPGYNAATSLVNNLQSINHLGRIYSCYYVMTRF</sequence>
<reference evidence="1" key="1">
    <citation type="thesis" date="2020" institute="ProQuest LLC" country="789 East Eisenhower Parkway, Ann Arbor, MI, USA">
        <title>Comparative Genomics and Chromosome Evolution.</title>
        <authorList>
            <person name="Mudd A.B."/>
        </authorList>
    </citation>
    <scope>NUCLEOTIDE SEQUENCE</scope>
    <source>
        <strain evidence="1">237g6f4</strain>
        <tissue evidence="1">Blood</tissue>
    </source>
</reference>
<comment type="caution">
    <text evidence="1">The sequence shown here is derived from an EMBL/GenBank/DDBJ whole genome shotgun (WGS) entry which is preliminary data.</text>
</comment>
<gene>
    <name evidence="1" type="ORF">GDO81_019853</name>
</gene>
<dbReference type="EMBL" id="WNYA01011609">
    <property type="protein sequence ID" value="KAG8540097.1"/>
    <property type="molecule type" value="Genomic_DNA"/>
</dbReference>
<dbReference type="AlphaFoldDB" id="A0AAV6YSR4"/>
<dbReference type="Proteomes" id="UP000824782">
    <property type="component" value="Unassembled WGS sequence"/>
</dbReference>
<evidence type="ECO:0000313" key="1">
    <source>
        <dbReference type="EMBL" id="KAG8540097.1"/>
    </source>
</evidence>
<name>A0AAV6YSR4_ENGPU</name>
<accession>A0AAV6YSR4</accession>
<proteinExistence type="predicted"/>
<organism evidence="1 2">
    <name type="scientific">Engystomops pustulosus</name>
    <name type="common">Tungara frog</name>
    <name type="synonym">Physalaemus pustulosus</name>
    <dbReference type="NCBI Taxonomy" id="76066"/>
    <lineage>
        <taxon>Eukaryota</taxon>
        <taxon>Metazoa</taxon>
        <taxon>Chordata</taxon>
        <taxon>Craniata</taxon>
        <taxon>Vertebrata</taxon>
        <taxon>Euteleostomi</taxon>
        <taxon>Amphibia</taxon>
        <taxon>Batrachia</taxon>
        <taxon>Anura</taxon>
        <taxon>Neobatrachia</taxon>
        <taxon>Hyloidea</taxon>
        <taxon>Leptodactylidae</taxon>
        <taxon>Leiuperinae</taxon>
        <taxon>Engystomops</taxon>
    </lineage>
</organism>
<protein>
    <submittedName>
        <fullName evidence="1">Uncharacterized protein</fullName>
    </submittedName>
</protein>
<keyword evidence="2" id="KW-1185">Reference proteome</keyword>